<dbReference type="GO" id="GO:0005886">
    <property type="term" value="C:plasma membrane"/>
    <property type="evidence" value="ECO:0007669"/>
    <property type="project" value="TreeGrafter"/>
</dbReference>
<dbReference type="InterPro" id="IPR036259">
    <property type="entry name" value="MFS_trans_sf"/>
</dbReference>
<gene>
    <name evidence="9" type="ORF">CAPTEDRAFT_221180</name>
</gene>
<dbReference type="PRINTS" id="PR01130">
    <property type="entry name" value="DERENTRNSPRT"/>
</dbReference>
<feature type="transmembrane region" description="Helical" evidence="8">
    <location>
        <begin position="355"/>
        <end position="377"/>
    </location>
</feature>
<feature type="transmembrane region" description="Helical" evidence="8">
    <location>
        <begin position="389"/>
        <end position="411"/>
    </location>
</feature>
<feature type="compositionally biased region" description="Basic and acidic residues" evidence="7">
    <location>
        <begin position="19"/>
        <end position="32"/>
    </location>
</feature>
<feature type="transmembrane region" description="Helical" evidence="8">
    <location>
        <begin position="56"/>
        <end position="75"/>
    </location>
</feature>
<dbReference type="FunCoup" id="R7TAV9">
    <property type="interactions" value="245"/>
</dbReference>
<reference evidence="10" key="3">
    <citation type="submission" date="2015-06" db="UniProtKB">
        <authorList>
            <consortium name="EnsemblMetazoa"/>
        </authorList>
    </citation>
    <scope>IDENTIFICATION</scope>
</reference>
<evidence type="ECO:0000313" key="9">
    <source>
        <dbReference type="EMBL" id="ELT88134.1"/>
    </source>
</evidence>
<feature type="transmembrane region" description="Helical" evidence="8">
    <location>
        <begin position="423"/>
        <end position="446"/>
    </location>
</feature>
<keyword evidence="5 8" id="KW-1133">Transmembrane helix</keyword>
<evidence type="ECO:0000256" key="5">
    <source>
        <dbReference type="ARBA" id="ARBA00022989"/>
    </source>
</evidence>
<feature type="transmembrane region" description="Helical" evidence="8">
    <location>
        <begin position="458"/>
        <end position="482"/>
    </location>
</feature>
<evidence type="ECO:0000313" key="11">
    <source>
        <dbReference type="Proteomes" id="UP000014760"/>
    </source>
</evidence>
<dbReference type="PANTHER" id="PTHR10332:SF88">
    <property type="entry name" value="EQUILIBRATIVE NUCLEOSIDE TRANSPORTER 1, ISOFORM A"/>
    <property type="match status" value="1"/>
</dbReference>
<keyword evidence="6 8" id="KW-0472">Membrane</keyword>
<protein>
    <recommendedName>
        <fullName evidence="12">Equilibrative nucleoside transporter 3</fullName>
    </recommendedName>
</protein>
<comment type="subcellular location">
    <subcellularLocation>
        <location evidence="1">Membrane</location>
        <topology evidence="1">Multi-pass membrane protein</topology>
    </subcellularLocation>
</comment>
<comment type="similarity">
    <text evidence="2">Belongs to the SLC29A/ENT transporter (TC 2.A.57) family.</text>
</comment>
<evidence type="ECO:0000256" key="8">
    <source>
        <dbReference type="SAM" id="Phobius"/>
    </source>
</evidence>
<keyword evidence="4 8" id="KW-0812">Transmembrane</keyword>
<evidence type="ECO:0000256" key="7">
    <source>
        <dbReference type="SAM" id="MobiDB-lite"/>
    </source>
</evidence>
<dbReference type="InterPro" id="IPR002259">
    <property type="entry name" value="Eqnu_transpt"/>
</dbReference>
<dbReference type="AlphaFoldDB" id="R7TAV9"/>
<evidence type="ECO:0000256" key="3">
    <source>
        <dbReference type="ARBA" id="ARBA00022448"/>
    </source>
</evidence>
<dbReference type="Pfam" id="PF01733">
    <property type="entry name" value="Nucleoside_tran"/>
    <property type="match status" value="1"/>
</dbReference>
<dbReference type="PANTHER" id="PTHR10332">
    <property type="entry name" value="EQUILIBRATIVE NUCLEOSIDE TRANSPORTER"/>
    <property type="match status" value="1"/>
</dbReference>
<name>R7TAV9_CAPTE</name>
<organism evidence="9">
    <name type="scientific">Capitella teleta</name>
    <name type="common">Polychaete worm</name>
    <dbReference type="NCBI Taxonomy" id="283909"/>
    <lineage>
        <taxon>Eukaryota</taxon>
        <taxon>Metazoa</taxon>
        <taxon>Spiralia</taxon>
        <taxon>Lophotrochozoa</taxon>
        <taxon>Annelida</taxon>
        <taxon>Polychaeta</taxon>
        <taxon>Sedentaria</taxon>
        <taxon>Scolecida</taxon>
        <taxon>Capitellidae</taxon>
        <taxon>Capitella</taxon>
    </lineage>
</organism>
<evidence type="ECO:0000256" key="2">
    <source>
        <dbReference type="ARBA" id="ARBA00007965"/>
    </source>
</evidence>
<keyword evidence="11" id="KW-1185">Reference proteome</keyword>
<sequence>MDSLRNESDAGSESDPLLESDKSDSENHENGPKDSVTSSLETTRVPEKAPVDRWNVVYLIFYLMGIGSLLPWNFFSNAKMYFLYKLRNISDTNPHHWNNTKHYTDLQVMFESYLTLAAMLPNVLFMFLNTAATKYISLRVRIVVATSAMILMFILTIILTKVNTDEWQHLFFIITIVSIIIMNAGSAVLQGGVFGLSGMFPEKYSQSVMGGMGLGGLTAAVASVITVAIGSDPIESGFGYFITAEIVVIAALIGFLCLPCNKFARYYSEMKPRPRSPSINYFEQRVDADESAVDISMEISYGESGSLWRVFKKLKLPGFCVFFSFTLTLSCYPAINSAIQAQYSDVKHPSVWAGMYFMPVSCFLAFNTFDLLGRTLAGPLQFPRQGSPIMLLLCLMRVLIVPIFLFCNVQPRHNLPVIFHQDWIPIVSMAVFAISNGYLGTLCMMYGPQAASGENLELAGAMMSFLLSLGLGVGAVCSLLLVKLV</sequence>
<dbReference type="EMBL" id="KB311963">
    <property type="protein sequence ID" value="ELT88134.1"/>
    <property type="molecule type" value="Genomic_DNA"/>
</dbReference>
<dbReference type="GO" id="GO:0015213">
    <property type="term" value="F:uridine transmembrane transporter activity"/>
    <property type="evidence" value="ECO:0007669"/>
    <property type="project" value="UniProtKB-ARBA"/>
</dbReference>
<evidence type="ECO:0000313" key="10">
    <source>
        <dbReference type="EnsemblMetazoa" id="CapteP221180"/>
    </source>
</evidence>
<accession>R7TAV9</accession>
<dbReference type="HOGENOM" id="CLU_021611_0_2_1"/>
<feature type="transmembrane region" description="Helical" evidence="8">
    <location>
        <begin position="108"/>
        <end position="128"/>
    </location>
</feature>
<dbReference type="InterPro" id="IPR034764">
    <property type="entry name" value="ENT1/ENT2"/>
</dbReference>
<dbReference type="OMA" id="GMVVCWI"/>
<feature type="transmembrane region" description="Helical" evidence="8">
    <location>
        <begin position="237"/>
        <end position="258"/>
    </location>
</feature>
<reference evidence="9 11" key="2">
    <citation type="journal article" date="2013" name="Nature">
        <title>Insights into bilaterian evolution from three spiralian genomes.</title>
        <authorList>
            <person name="Simakov O."/>
            <person name="Marletaz F."/>
            <person name="Cho S.J."/>
            <person name="Edsinger-Gonzales E."/>
            <person name="Havlak P."/>
            <person name="Hellsten U."/>
            <person name="Kuo D.H."/>
            <person name="Larsson T."/>
            <person name="Lv J."/>
            <person name="Arendt D."/>
            <person name="Savage R."/>
            <person name="Osoegawa K."/>
            <person name="de Jong P."/>
            <person name="Grimwood J."/>
            <person name="Chapman J.A."/>
            <person name="Shapiro H."/>
            <person name="Aerts A."/>
            <person name="Otillar R.P."/>
            <person name="Terry A.Y."/>
            <person name="Boore J.L."/>
            <person name="Grigoriev I.V."/>
            <person name="Lindberg D.R."/>
            <person name="Seaver E.C."/>
            <person name="Weisblat D.A."/>
            <person name="Putnam N.H."/>
            <person name="Rokhsar D.S."/>
        </authorList>
    </citation>
    <scope>NUCLEOTIDE SEQUENCE</scope>
    <source>
        <strain evidence="9 11">I ESC-2004</strain>
    </source>
</reference>
<evidence type="ECO:0000256" key="4">
    <source>
        <dbReference type="ARBA" id="ARBA00022692"/>
    </source>
</evidence>
<reference evidence="11" key="1">
    <citation type="submission" date="2012-12" db="EMBL/GenBank/DDBJ databases">
        <authorList>
            <person name="Hellsten U."/>
            <person name="Grimwood J."/>
            <person name="Chapman J.A."/>
            <person name="Shapiro H."/>
            <person name="Aerts A."/>
            <person name="Otillar R.P."/>
            <person name="Terry A.Y."/>
            <person name="Boore J.L."/>
            <person name="Simakov O."/>
            <person name="Marletaz F."/>
            <person name="Cho S.-J."/>
            <person name="Edsinger-Gonzales E."/>
            <person name="Havlak P."/>
            <person name="Kuo D.-H."/>
            <person name="Larsson T."/>
            <person name="Lv J."/>
            <person name="Arendt D."/>
            <person name="Savage R."/>
            <person name="Osoegawa K."/>
            <person name="de Jong P."/>
            <person name="Lindberg D.R."/>
            <person name="Seaver E.C."/>
            <person name="Weisblat D.A."/>
            <person name="Putnam N.H."/>
            <person name="Grigoriev I.V."/>
            <person name="Rokhsar D.S."/>
        </authorList>
    </citation>
    <scope>NUCLEOTIDE SEQUENCE</scope>
    <source>
        <strain evidence="11">I ESC-2004</strain>
    </source>
</reference>
<feature type="transmembrane region" description="Helical" evidence="8">
    <location>
        <begin position="171"/>
        <end position="196"/>
    </location>
</feature>
<dbReference type="Gene3D" id="1.20.1250.20">
    <property type="entry name" value="MFS general substrate transporter like domains"/>
    <property type="match status" value="1"/>
</dbReference>
<dbReference type="Proteomes" id="UP000014760">
    <property type="component" value="Unassembled WGS sequence"/>
</dbReference>
<evidence type="ECO:0000256" key="6">
    <source>
        <dbReference type="ARBA" id="ARBA00023136"/>
    </source>
</evidence>
<evidence type="ECO:0000256" key="1">
    <source>
        <dbReference type="ARBA" id="ARBA00004141"/>
    </source>
</evidence>
<dbReference type="OrthoDB" id="46396at2759"/>
<keyword evidence="3" id="KW-0813">Transport</keyword>
<dbReference type="SUPFAM" id="SSF103473">
    <property type="entry name" value="MFS general substrate transporter"/>
    <property type="match status" value="1"/>
</dbReference>
<evidence type="ECO:0008006" key="12">
    <source>
        <dbReference type="Google" id="ProtNLM"/>
    </source>
</evidence>
<dbReference type="PIRSF" id="PIRSF016379">
    <property type="entry name" value="ENT"/>
    <property type="match status" value="1"/>
</dbReference>
<feature type="transmembrane region" description="Helical" evidence="8">
    <location>
        <begin position="140"/>
        <end position="159"/>
    </location>
</feature>
<proteinExistence type="inferred from homology"/>
<dbReference type="NCBIfam" id="TIGR00939">
    <property type="entry name" value="2a57"/>
    <property type="match status" value="1"/>
</dbReference>
<feature type="transmembrane region" description="Helical" evidence="8">
    <location>
        <begin position="208"/>
        <end position="231"/>
    </location>
</feature>
<dbReference type="EnsemblMetazoa" id="CapteT221180">
    <property type="protein sequence ID" value="CapteP221180"/>
    <property type="gene ID" value="CapteG221180"/>
</dbReference>
<dbReference type="EMBL" id="AMQN01015499">
    <property type="status" value="NOT_ANNOTATED_CDS"/>
    <property type="molecule type" value="Genomic_DNA"/>
</dbReference>
<feature type="region of interest" description="Disordered" evidence="7">
    <location>
        <begin position="1"/>
        <end position="44"/>
    </location>
</feature>